<accession>A0A8S0UA71</accession>
<dbReference type="AlphaFoldDB" id="A0A8S0UA71"/>
<gene>
    <name evidence="1" type="ORF">OLEA9_A099749</name>
</gene>
<organism evidence="1 2">
    <name type="scientific">Olea europaea subsp. europaea</name>
    <dbReference type="NCBI Taxonomy" id="158383"/>
    <lineage>
        <taxon>Eukaryota</taxon>
        <taxon>Viridiplantae</taxon>
        <taxon>Streptophyta</taxon>
        <taxon>Embryophyta</taxon>
        <taxon>Tracheophyta</taxon>
        <taxon>Spermatophyta</taxon>
        <taxon>Magnoliopsida</taxon>
        <taxon>eudicotyledons</taxon>
        <taxon>Gunneridae</taxon>
        <taxon>Pentapetalae</taxon>
        <taxon>asterids</taxon>
        <taxon>lamiids</taxon>
        <taxon>Lamiales</taxon>
        <taxon>Oleaceae</taxon>
        <taxon>Oleeae</taxon>
        <taxon>Olea</taxon>
    </lineage>
</organism>
<dbReference type="Gramene" id="OE9A099749T1">
    <property type="protein sequence ID" value="OE9A099749C1"/>
    <property type="gene ID" value="OE9A099749"/>
</dbReference>
<dbReference type="Proteomes" id="UP000594638">
    <property type="component" value="Unassembled WGS sequence"/>
</dbReference>
<reference evidence="1 2" key="1">
    <citation type="submission" date="2019-12" db="EMBL/GenBank/DDBJ databases">
        <authorList>
            <person name="Alioto T."/>
            <person name="Alioto T."/>
            <person name="Gomez Garrido J."/>
        </authorList>
    </citation>
    <scope>NUCLEOTIDE SEQUENCE [LARGE SCALE GENOMIC DNA]</scope>
</reference>
<name>A0A8S0UA71_OLEEU</name>
<proteinExistence type="predicted"/>
<comment type="caution">
    <text evidence="1">The sequence shown here is derived from an EMBL/GenBank/DDBJ whole genome shotgun (WGS) entry which is preliminary data.</text>
</comment>
<protein>
    <submittedName>
        <fullName evidence="1">Uncharacterized protein</fullName>
    </submittedName>
</protein>
<sequence length="89" mass="9851">MLLLKLNHLRDNVTIGENSHESPDDLSIVHSFLPNLRFLNVATPAAVLSSESKHLRSGVITRENRRTMLNGYLLVCPNLSDGFQIGAVI</sequence>
<dbReference type="EMBL" id="CACTIH010007482">
    <property type="protein sequence ID" value="CAA3014380.1"/>
    <property type="molecule type" value="Genomic_DNA"/>
</dbReference>
<evidence type="ECO:0000313" key="2">
    <source>
        <dbReference type="Proteomes" id="UP000594638"/>
    </source>
</evidence>
<evidence type="ECO:0000313" key="1">
    <source>
        <dbReference type="EMBL" id="CAA3014380.1"/>
    </source>
</evidence>
<keyword evidence="2" id="KW-1185">Reference proteome</keyword>